<dbReference type="PRINTS" id="PR00778">
    <property type="entry name" value="HTHARSR"/>
</dbReference>
<reference evidence="5 6" key="1">
    <citation type="submission" date="2018-11" db="EMBL/GenBank/DDBJ databases">
        <title>Clostridium sp. nov., a member of the family Erysipelotrichaceae isolated from pig faeces.</title>
        <authorList>
            <person name="Chang Y.-H."/>
        </authorList>
    </citation>
    <scope>NUCLEOTIDE SEQUENCE [LARGE SCALE GENOMIC DNA]</scope>
    <source>
        <strain evidence="5 6">YH-panp20</strain>
    </source>
</reference>
<dbReference type="Proteomes" id="UP000276568">
    <property type="component" value="Unassembled WGS sequence"/>
</dbReference>
<keyword evidence="2" id="KW-0238">DNA-binding</keyword>
<evidence type="ECO:0000259" key="4">
    <source>
        <dbReference type="PROSITE" id="PS50987"/>
    </source>
</evidence>
<feature type="domain" description="HTH arsR-type" evidence="4">
    <location>
        <begin position="1"/>
        <end position="91"/>
    </location>
</feature>
<protein>
    <submittedName>
        <fullName evidence="5">ArsR family transcriptional regulator</fullName>
    </submittedName>
</protein>
<dbReference type="CDD" id="cd00090">
    <property type="entry name" value="HTH_ARSR"/>
    <property type="match status" value="1"/>
</dbReference>
<dbReference type="AlphaFoldDB" id="A0A3N0I2J3"/>
<evidence type="ECO:0000256" key="3">
    <source>
        <dbReference type="ARBA" id="ARBA00023163"/>
    </source>
</evidence>
<dbReference type="Gene3D" id="1.10.10.10">
    <property type="entry name" value="Winged helix-like DNA-binding domain superfamily/Winged helix DNA-binding domain"/>
    <property type="match status" value="1"/>
</dbReference>
<comment type="caution">
    <text evidence="5">The sequence shown here is derived from an EMBL/GenBank/DDBJ whole genome shotgun (WGS) entry which is preliminary data.</text>
</comment>
<evidence type="ECO:0000256" key="1">
    <source>
        <dbReference type="ARBA" id="ARBA00023015"/>
    </source>
</evidence>
<dbReference type="GO" id="GO:0003677">
    <property type="term" value="F:DNA binding"/>
    <property type="evidence" value="ECO:0007669"/>
    <property type="project" value="UniProtKB-KW"/>
</dbReference>
<organism evidence="5 6">
    <name type="scientific">Absicoccus porci</name>
    <dbReference type="NCBI Taxonomy" id="2486576"/>
    <lineage>
        <taxon>Bacteria</taxon>
        <taxon>Bacillati</taxon>
        <taxon>Bacillota</taxon>
        <taxon>Erysipelotrichia</taxon>
        <taxon>Erysipelotrichales</taxon>
        <taxon>Erysipelotrichaceae</taxon>
        <taxon>Absicoccus</taxon>
    </lineage>
</organism>
<proteinExistence type="predicted"/>
<dbReference type="InterPro" id="IPR051081">
    <property type="entry name" value="HTH_MetalResp_TranReg"/>
</dbReference>
<evidence type="ECO:0000256" key="2">
    <source>
        <dbReference type="ARBA" id="ARBA00023125"/>
    </source>
</evidence>
<dbReference type="NCBIfam" id="NF033788">
    <property type="entry name" value="HTH_metalloreg"/>
    <property type="match status" value="1"/>
</dbReference>
<dbReference type="EMBL" id="RJQC01000001">
    <property type="protein sequence ID" value="RNM31127.1"/>
    <property type="molecule type" value="Genomic_DNA"/>
</dbReference>
<dbReference type="PROSITE" id="PS50987">
    <property type="entry name" value="HTH_ARSR_2"/>
    <property type="match status" value="1"/>
</dbReference>
<dbReference type="PANTHER" id="PTHR33154:SF18">
    <property type="entry name" value="ARSENICAL RESISTANCE OPERON REPRESSOR"/>
    <property type="match status" value="1"/>
</dbReference>
<dbReference type="PANTHER" id="PTHR33154">
    <property type="entry name" value="TRANSCRIPTIONAL REGULATOR, ARSR FAMILY"/>
    <property type="match status" value="1"/>
</dbReference>
<dbReference type="RefSeq" id="WP_128519307.1">
    <property type="nucleotide sequence ID" value="NZ_RJQC01000001.1"/>
</dbReference>
<dbReference type="InterPro" id="IPR001845">
    <property type="entry name" value="HTH_ArsR_DNA-bd_dom"/>
</dbReference>
<dbReference type="InterPro" id="IPR011991">
    <property type="entry name" value="ArsR-like_HTH"/>
</dbReference>
<dbReference type="InterPro" id="IPR036388">
    <property type="entry name" value="WH-like_DNA-bd_sf"/>
</dbReference>
<dbReference type="InterPro" id="IPR036390">
    <property type="entry name" value="WH_DNA-bd_sf"/>
</dbReference>
<evidence type="ECO:0000313" key="5">
    <source>
        <dbReference type="EMBL" id="RNM31127.1"/>
    </source>
</evidence>
<name>A0A3N0I2J3_9FIRM</name>
<dbReference type="SMART" id="SM00418">
    <property type="entry name" value="HTH_ARSR"/>
    <property type="match status" value="1"/>
</dbReference>
<evidence type="ECO:0000313" key="6">
    <source>
        <dbReference type="Proteomes" id="UP000276568"/>
    </source>
</evidence>
<sequence length="103" mass="11702">MNAMDAAVICKALGDAHRIQIVELLVDGELCGCKLLDHFQITQPTLSHHMKVLSECGLVVSRKEWKNTYYSLNCETLMAFRAYIDHLNCTCKEDKTDEIKGRN</sequence>
<keyword evidence="1" id="KW-0805">Transcription regulation</keyword>
<dbReference type="Pfam" id="PF01022">
    <property type="entry name" value="HTH_5"/>
    <property type="match status" value="1"/>
</dbReference>
<keyword evidence="6" id="KW-1185">Reference proteome</keyword>
<gene>
    <name evidence="5" type="ORF">EDX97_00705</name>
</gene>
<dbReference type="SUPFAM" id="SSF46785">
    <property type="entry name" value="Winged helix' DNA-binding domain"/>
    <property type="match status" value="1"/>
</dbReference>
<dbReference type="OrthoDB" id="9798835at2"/>
<accession>A0A3N0I2J3</accession>
<keyword evidence="3" id="KW-0804">Transcription</keyword>
<dbReference type="GO" id="GO:0003700">
    <property type="term" value="F:DNA-binding transcription factor activity"/>
    <property type="evidence" value="ECO:0007669"/>
    <property type="project" value="InterPro"/>
</dbReference>